<keyword evidence="3" id="KW-1185">Reference proteome</keyword>
<proteinExistence type="predicted"/>
<dbReference type="EMBL" id="LQBL01000022">
    <property type="protein sequence ID" value="KUG55624.1"/>
    <property type="molecule type" value="Genomic_DNA"/>
</dbReference>
<gene>
    <name evidence="2" type="ORF">AVL62_04750</name>
</gene>
<reference evidence="2 3" key="1">
    <citation type="submission" date="2015-12" db="EMBL/GenBank/DDBJ databases">
        <title>Serinicoccus chungangenesis strain CD08_5 genome sequencing and assembly.</title>
        <authorList>
            <person name="Chander A.M."/>
            <person name="Kaur G."/>
            <person name="Nair G.R."/>
            <person name="Dhawan D.K."/>
            <person name="Kochhar R.K."/>
            <person name="Mayilraj S."/>
            <person name="Bhadada S.K."/>
        </authorList>
    </citation>
    <scope>NUCLEOTIDE SEQUENCE [LARGE SCALE GENOMIC DNA]</scope>
    <source>
        <strain evidence="2 3">CD08_5</strain>
    </source>
</reference>
<dbReference type="AlphaFoldDB" id="A0A0W8I899"/>
<evidence type="ECO:0000313" key="3">
    <source>
        <dbReference type="Proteomes" id="UP000054837"/>
    </source>
</evidence>
<dbReference type="Proteomes" id="UP000054837">
    <property type="component" value="Unassembled WGS sequence"/>
</dbReference>
<evidence type="ECO:0000313" key="2">
    <source>
        <dbReference type="EMBL" id="KUG55624.1"/>
    </source>
</evidence>
<name>A0A0W8I899_9MICO</name>
<feature type="compositionally biased region" description="Polar residues" evidence="1">
    <location>
        <begin position="89"/>
        <end position="99"/>
    </location>
</feature>
<protein>
    <submittedName>
        <fullName evidence="2">Uncharacterized protein</fullName>
    </submittedName>
</protein>
<sequence length="99" mass="11520">MSQVAEERWAHLIRVNSLDDDVSQQLEIVTMTYCVEQVDTRRVVVAFDGQRRTVFPLWWDQRHEVSGSDGTVLEPQACESEHCHHKPWSDNQGTLARRD</sequence>
<feature type="region of interest" description="Disordered" evidence="1">
    <location>
        <begin position="78"/>
        <end position="99"/>
    </location>
</feature>
<comment type="caution">
    <text evidence="2">The sequence shown here is derived from an EMBL/GenBank/DDBJ whole genome shotgun (WGS) entry which is preliminary data.</text>
</comment>
<accession>A0A0W8I899</accession>
<evidence type="ECO:0000256" key="1">
    <source>
        <dbReference type="SAM" id="MobiDB-lite"/>
    </source>
</evidence>
<organism evidence="2 3">
    <name type="scientific">Serinicoccus chungangensis</name>
    <dbReference type="NCBI Taxonomy" id="767452"/>
    <lineage>
        <taxon>Bacteria</taxon>
        <taxon>Bacillati</taxon>
        <taxon>Actinomycetota</taxon>
        <taxon>Actinomycetes</taxon>
        <taxon>Micrococcales</taxon>
        <taxon>Ornithinimicrobiaceae</taxon>
        <taxon>Serinicoccus</taxon>
    </lineage>
</organism>